<feature type="region of interest" description="Disordered" evidence="1">
    <location>
        <begin position="997"/>
        <end position="1038"/>
    </location>
</feature>
<proteinExistence type="predicted"/>
<feature type="domain" description="AAA+ ATPase" evidence="2">
    <location>
        <begin position="320"/>
        <end position="463"/>
    </location>
</feature>
<accession>A0ABP5FM04</accession>
<feature type="compositionally biased region" description="Low complexity" evidence="1">
    <location>
        <begin position="1012"/>
        <end position="1030"/>
    </location>
</feature>
<evidence type="ECO:0000313" key="3">
    <source>
        <dbReference type="EMBL" id="GAA2029485.1"/>
    </source>
</evidence>
<dbReference type="Pfam" id="PF22738">
    <property type="entry name" value="NNH7"/>
    <property type="match status" value="1"/>
</dbReference>
<reference evidence="4" key="1">
    <citation type="journal article" date="2019" name="Int. J. Syst. Evol. Microbiol.">
        <title>The Global Catalogue of Microorganisms (GCM) 10K type strain sequencing project: providing services to taxonomists for standard genome sequencing and annotation.</title>
        <authorList>
            <consortium name="The Broad Institute Genomics Platform"/>
            <consortium name="The Broad Institute Genome Sequencing Center for Infectious Disease"/>
            <person name="Wu L."/>
            <person name="Ma J."/>
        </authorList>
    </citation>
    <scope>NUCLEOTIDE SEQUENCE [LARGE SCALE GENOMIC DNA]</scope>
    <source>
        <strain evidence="4">JCM 16014</strain>
    </source>
</reference>
<dbReference type="InterPro" id="IPR027417">
    <property type="entry name" value="P-loop_NTPase"/>
</dbReference>
<dbReference type="InterPro" id="IPR054567">
    <property type="entry name" value="NNH7"/>
</dbReference>
<dbReference type="SMART" id="SM00382">
    <property type="entry name" value="AAA"/>
    <property type="match status" value="1"/>
</dbReference>
<dbReference type="InterPro" id="IPR003593">
    <property type="entry name" value="AAA+_ATPase"/>
</dbReference>
<dbReference type="SUPFAM" id="SSF52540">
    <property type="entry name" value="P-loop containing nucleoside triphosphate hydrolases"/>
    <property type="match status" value="1"/>
</dbReference>
<evidence type="ECO:0000256" key="1">
    <source>
        <dbReference type="SAM" id="MobiDB-lite"/>
    </source>
</evidence>
<gene>
    <name evidence="3" type="ORF">GCM10009839_31300</name>
</gene>
<protein>
    <recommendedName>
        <fullName evidence="2">AAA+ ATPase domain-containing protein</fullName>
    </recommendedName>
</protein>
<keyword evidence="4" id="KW-1185">Reference proteome</keyword>
<comment type="caution">
    <text evidence="3">The sequence shown here is derived from an EMBL/GenBank/DDBJ whole genome shotgun (WGS) entry which is preliminary data.</text>
</comment>
<sequence length="1038" mass="113258">MRRSLRYTDAVKMLGGGDSKLIAFLDTAGSGVLAGVGAVDLFEAKSEAVRIADKALKGLKGRLSGLNALTRTERVTAAHWIVVITAFFEAVEEQLRAVGIEDLGASGGEQVMVVTGSHPTDDSFLGLTRAVLWQGAPSNVDVLFAQRTTTFLLHLEGLAVFEALSSAKQEQVRELHSSIATSAVLRYEERLRALAEECAEFGIWLNLSSHARTLDEVREVRSGLTQLETLLARLAPPTPPDIRSALSLAYRAVLDKPITQSQASDLNVPTLGEGYIDHRFRATSWHPSVNPAQELWWKDCPVRDDLDLYLASYLVSVPAQRYPLLVLGHPGSGKSVLTRVLAARLPADRFLPIRVELRSVDANADLQTQIEEAVRQATGELVRWPDLVRSAPEAMPVVLLDGFDELLQATGVAQTDFLENVRKFQERESDQGRAVAVLVTSRIAVADRARIPADSVVMCLEPFDDRQVKAWLDVWAEHNEAILASRGLRPLTADAALRHEQLAEQPLMLLMLALYDASANALGSADQDFDQAALYEALLTDFARREVEKERPGPAEHDAIERELNDLSVVAFAMFNRRAQWATDEDVTADLTGLRMASPAGGERRMRKSLTAGQLAVGRFFFIHDTRATRDGVISQTYEFLHATFGEYLIARLVAKLIAHTAAARNRASSVLPTKVDDGLLHALLSFECLAARTPIIEFLTKLVVPDPDVTELLVELFSESFDERSNSEYAAYRPLPITVVQRHANWSANLALLATVAGDGMSASRLFGDSTAPVAEWRNTTLLWRGQLTTEGRNGLIRLLEVTRTRVGIDRDIQLWISIAGRSVSAPPPDLSWTYTIDSDDLAVFASQDSDWILRKANFTATKAEDILMHGIEPIMAALPGTANIVIRFPGRPATTPAHALLAAVAALSSPNSGDAIRDLLAIHRQLLNLSPQILERNRYSAMAIGILIAAIHADLVPKDAYSQVSDLVKIASEIPKENRSTHVIRRFAAALEDLLAEGKPPTPKAPTPPAYAASPIPSPSPEVSSPETPATPPAAP</sequence>
<organism evidence="3 4">
    <name type="scientific">Catenulispora yoronensis</name>
    <dbReference type="NCBI Taxonomy" id="450799"/>
    <lineage>
        <taxon>Bacteria</taxon>
        <taxon>Bacillati</taxon>
        <taxon>Actinomycetota</taxon>
        <taxon>Actinomycetes</taxon>
        <taxon>Catenulisporales</taxon>
        <taxon>Catenulisporaceae</taxon>
        <taxon>Catenulispora</taxon>
    </lineage>
</organism>
<dbReference type="RefSeq" id="WP_425559180.1">
    <property type="nucleotide sequence ID" value="NZ_BAAAQN010000015.1"/>
</dbReference>
<evidence type="ECO:0000313" key="4">
    <source>
        <dbReference type="Proteomes" id="UP001500751"/>
    </source>
</evidence>
<dbReference type="Proteomes" id="UP001500751">
    <property type="component" value="Unassembled WGS sequence"/>
</dbReference>
<evidence type="ECO:0000259" key="2">
    <source>
        <dbReference type="SMART" id="SM00382"/>
    </source>
</evidence>
<feature type="compositionally biased region" description="Pro residues" evidence="1">
    <location>
        <begin position="1002"/>
        <end position="1011"/>
    </location>
</feature>
<dbReference type="Gene3D" id="3.40.50.300">
    <property type="entry name" value="P-loop containing nucleotide triphosphate hydrolases"/>
    <property type="match status" value="1"/>
</dbReference>
<name>A0ABP5FM04_9ACTN</name>
<dbReference type="EMBL" id="BAAAQN010000015">
    <property type="protein sequence ID" value="GAA2029485.1"/>
    <property type="molecule type" value="Genomic_DNA"/>
</dbReference>